<keyword evidence="1" id="KW-1133">Transmembrane helix</keyword>
<keyword evidence="1" id="KW-0812">Transmembrane</keyword>
<dbReference type="AlphaFoldDB" id="A0A1W1HDB2"/>
<proteinExistence type="predicted"/>
<dbReference type="Pfam" id="PF05494">
    <property type="entry name" value="MlaC"/>
    <property type="match status" value="1"/>
</dbReference>
<dbReference type="STRING" id="1246637.MTBBW1_2280026"/>
<gene>
    <name evidence="2" type="ORF">MTBBW1_2280026</name>
</gene>
<evidence type="ECO:0000313" key="3">
    <source>
        <dbReference type="Proteomes" id="UP000191931"/>
    </source>
</evidence>
<name>A0A1W1HDB2_9BACT</name>
<dbReference type="Proteomes" id="UP000191931">
    <property type="component" value="Unassembled WGS sequence"/>
</dbReference>
<dbReference type="Gene3D" id="3.10.450.710">
    <property type="entry name" value="Tgt2/MlaC"/>
    <property type="match status" value="1"/>
</dbReference>
<dbReference type="RefSeq" id="WP_080808539.1">
    <property type="nucleotide sequence ID" value="NZ_LT828561.1"/>
</dbReference>
<organism evidence="2 3">
    <name type="scientific">Desulfamplus magnetovallimortis</name>
    <dbReference type="NCBI Taxonomy" id="1246637"/>
    <lineage>
        <taxon>Bacteria</taxon>
        <taxon>Pseudomonadati</taxon>
        <taxon>Thermodesulfobacteriota</taxon>
        <taxon>Desulfobacteria</taxon>
        <taxon>Desulfobacterales</taxon>
        <taxon>Desulfobacteraceae</taxon>
        <taxon>Desulfamplus</taxon>
    </lineage>
</organism>
<keyword evidence="1" id="KW-0472">Membrane</keyword>
<reference evidence="2 3" key="1">
    <citation type="submission" date="2017-03" db="EMBL/GenBank/DDBJ databases">
        <authorList>
            <person name="Afonso C.L."/>
            <person name="Miller P.J."/>
            <person name="Scott M.A."/>
            <person name="Spackman E."/>
            <person name="Goraichik I."/>
            <person name="Dimitrov K.M."/>
            <person name="Suarez D.L."/>
            <person name="Swayne D.E."/>
        </authorList>
    </citation>
    <scope>NUCLEOTIDE SEQUENCE [LARGE SCALE GENOMIC DNA]</scope>
    <source>
        <strain evidence="2">PRJEB14757</strain>
    </source>
</reference>
<dbReference type="InterPro" id="IPR042245">
    <property type="entry name" value="Tgt2/MlaC_sf"/>
</dbReference>
<feature type="transmembrane region" description="Helical" evidence="1">
    <location>
        <begin position="62"/>
        <end position="80"/>
    </location>
</feature>
<dbReference type="EMBL" id="FWEV01000144">
    <property type="protein sequence ID" value="SLM30484.1"/>
    <property type="molecule type" value="Genomic_DNA"/>
</dbReference>
<dbReference type="PANTHER" id="PTHR36573">
    <property type="entry name" value="INTERMEMBRANE PHOSPHOLIPID TRANSPORT SYSTEM BINDING PROTEIN MLAC"/>
    <property type="match status" value="1"/>
</dbReference>
<protein>
    <submittedName>
        <fullName evidence="2">ABC-type transporter involved in resistance to organic solvents, toluene tolerance protein (Modular protein)</fullName>
    </submittedName>
</protein>
<dbReference type="PANTHER" id="PTHR36573:SF1">
    <property type="entry name" value="INTERMEMBRANE PHOSPHOLIPID TRANSPORT SYSTEM BINDING PROTEIN MLAC"/>
    <property type="match status" value="1"/>
</dbReference>
<accession>A0A1W1HDB2</accession>
<keyword evidence="3" id="KW-1185">Reference proteome</keyword>
<evidence type="ECO:0000313" key="2">
    <source>
        <dbReference type="EMBL" id="SLM30484.1"/>
    </source>
</evidence>
<dbReference type="InterPro" id="IPR008869">
    <property type="entry name" value="MlaC/ttg2D"/>
</dbReference>
<dbReference type="OrthoDB" id="9798905at2"/>
<evidence type="ECO:0000256" key="1">
    <source>
        <dbReference type="SAM" id="Phobius"/>
    </source>
</evidence>
<sequence>MENWCKKILNGFVPIAKFSQFSSTILHHENNECFFHTESLCPNSTLTLDHEMTKGNSHGKRVITLAFCLLFSLLFFSQALEAQTKSADVESHEVLKKGIDDIISIINSPLYSEESQKKARGDLLFAKAEELFDFRAFSMGALSRNWRRFSDAERSEFTKYFAKLIANTYLSKIDDSSFKNLDIRYTKTEMLEATKSGIERVDIFTEVHHNDVVTPVDYRMMKEPQGKWQIYDVKIEGVSLVGNYREQYRTRFNDKPEDLILEIKEKIKQ</sequence>